<dbReference type="PANTHER" id="PTHR35446">
    <property type="entry name" value="SI:CH211-175M2.5"/>
    <property type="match status" value="1"/>
</dbReference>
<organism evidence="2 3">
    <name type="scientific">Burkholderia plantarii</name>
    <dbReference type="NCBI Taxonomy" id="41899"/>
    <lineage>
        <taxon>Bacteria</taxon>
        <taxon>Pseudomonadati</taxon>
        <taxon>Pseudomonadota</taxon>
        <taxon>Betaproteobacteria</taxon>
        <taxon>Burkholderiales</taxon>
        <taxon>Burkholderiaceae</taxon>
        <taxon>Burkholderia</taxon>
    </lineage>
</organism>
<dbReference type="InterPro" id="IPR003779">
    <property type="entry name" value="CMD-like"/>
</dbReference>
<reference evidence="2 3" key="2">
    <citation type="journal article" date="2016" name="Appl. Microbiol. Biotechnol.">
        <title>Mutations improving production and secretion of extracellular lipase by Burkholderia glumae PG1.</title>
        <authorList>
            <person name="Knapp A."/>
            <person name="Voget S."/>
            <person name="Gao R."/>
            <person name="Zaburannyi N."/>
            <person name="Krysciak D."/>
            <person name="Breuer M."/>
            <person name="Hauer B."/>
            <person name="Streit W.R."/>
            <person name="Muller R."/>
            <person name="Daniel R."/>
            <person name="Jaeger K.E."/>
        </authorList>
    </citation>
    <scope>NUCLEOTIDE SEQUENCE [LARGE SCALE GENOMIC DNA]</scope>
    <source>
        <strain evidence="2 3">PG1</strain>
    </source>
</reference>
<evidence type="ECO:0000313" key="2">
    <source>
        <dbReference type="EMBL" id="AJK50895.1"/>
    </source>
</evidence>
<evidence type="ECO:0000259" key="1">
    <source>
        <dbReference type="Pfam" id="PF02627"/>
    </source>
</evidence>
<protein>
    <submittedName>
        <fullName evidence="2">Putative carboxymuconolactone decarboxylase</fullName>
    </submittedName>
</protein>
<dbReference type="RefSeq" id="WP_042629092.1">
    <property type="nucleotide sequence ID" value="NZ_CP002581.1"/>
</dbReference>
<dbReference type="EMBL" id="CP002581">
    <property type="protein sequence ID" value="AJK50895.1"/>
    <property type="molecule type" value="Genomic_DNA"/>
</dbReference>
<dbReference type="AlphaFoldDB" id="A0A0B6SC99"/>
<sequence length="184" mass="19227">MSSFPIHSIASAPQKSVAALEQLHAAFGTIPAIAGVIAASPVLLNGFVAVFANVHSGSLSEAEIQTLLLTNAVTNRCEWAVAFHTGLALQQGVPRTEVDALRAGRSPEDARRHALSTLARTLIETRGHLQPAALQAFLDAGFDSAQVLEVIAVVAASTITNYTGSVARPPLSAPFDAYVWHAPA</sequence>
<feature type="domain" description="Carboxymuconolactone decarboxylase-like" evidence="1">
    <location>
        <begin position="45"/>
        <end position="106"/>
    </location>
</feature>
<dbReference type="HOGENOM" id="CLU_082760_5_1_4"/>
<dbReference type="PANTHER" id="PTHR35446:SF3">
    <property type="entry name" value="CMD DOMAIN-CONTAINING PROTEIN"/>
    <property type="match status" value="1"/>
</dbReference>
<accession>A0A0B6SC99</accession>
<proteinExistence type="predicted"/>
<gene>
    <name evidence="2" type="ORF">BGL_2c28410</name>
</gene>
<dbReference type="InterPro" id="IPR029032">
    <property type="entry name" value="AhpD-like"/>
</dbReference>
<dbReference type="Pfam" id="PF02627">
    <property type="entry name" value="CMD"/>
    <property type="match status" value="1"/>
</dbReference>
<evidence type="ECO:0000313" key="3">
    <source>
        <dbReference type="Proteomes" id="UP000031838"/>
    </source>
</evidence>
<name>A0A0B6SC99_BURPL</name>
<dbReference type="SUPFAM" id="SSF69118">
    <property type="entry name" value="AhpD-like"/>
    <property type="match status" value="1"/>
</dbReference>
<reference evidence="3" key="1">
    <citation type="submission" date="2011-03" db="EMBL/GenBank/DDBJ databases">
        <authorList>
            <person name="Voget S."/>
            <person name="Streit W.R."/>
            <person name="Jaeger K.E."/>
            <person name="Daniel R."/>
        </authorList>
    </citation>
    <scope>NUCLEOTIDE SEQUENCE [LARGE SCALE GENOMIC DNA]</scope>
    <source>
        <strain evidence="3">PG1</strain>
    </source>
</reference>
<dbReference type="KEGG" id="bgp:BGL_2c28410"/>
<dbReference type="Proteomes" id="UP000031838">
    <property type="component" value="Chromosome 2"/>
</dbReference>
<dbReference type="Gene3D" id="1.20.1290.10">
    <property type="entry name" value="AhpD-like"/>
    <property type="match status" value="1"/>
</dbReference>
<keyword evidence="3" id="KW-1185">Reference proteome</keyword>
<dbReference type="GO" id="GO:0051920">
    <property type="term" value="F:peroxiredoxin activity"/>
    <property type="evidence" value="ECO:0007669"/>
    <property type="project" value="InterPro"/>
</dbReference>